<dbReference type="InterPro" id="IPR036986">
    <property type="entry name" value="S4_RNA-bd_sf"/>
</dbReference>
<evidence type="ECO:0000313" key="10">
    <source>
        <dbReference type="EMBL" id="RXE55181.1"/>
    </source>
</evidence>
<keyword evidence="2 6" id="KW-0699">rRNA-binding</keyword>
<keyword evidence="11" id="KW-1185">Reference proteome</keyword>
<dbReference type="NCBIfam" id="NF003139">
    <property type="entry name" value="PRK04051.1"/>
    <property type="match status" value="1"/>
</dbReference>
<dbReference type="CDD" id="cd00165">
    <property type="entry name" value="S4"/>
    <property type="match status" value="1"/>
</dbReference>
<dbReference type="InterPro" id="IPR022802">
    <property type="entry name" value="Ribosomal_uS4_arc"/>
</dbReference>
<feature type="region of interest" description="Disordered" evidence="7">
    <location>
        <begin position="162"/>
        <end position="183"/>
    </location>
</feature>
<accession>A0A498GW41</accession>
<dbReference type="HAMAP" id="MF_01306_A">
    <property type="entry name" value="Ribosomal_uS4_A"/>
    <property type="match status" value="1"/>
</dbReference>
<dbReference type="PANTHER" id="PTHR11831:SF5">
    <property type="entry name" value="40S RIBOSOMAL PROTEIN S9"/>
    <property type="match status" value="1"/>
</dbReference>
<dbReference type="InterPro" id="IPR005710">
    <property type="entry name" value="Ribosomal_uS4_euk/arc"/>
</dbReference>
<dbReference type="AlphaFoldDB" id="A0A498GW41"/>
<dbReference type="RefSeq" id="WP_128695091.1">
    <property type="nucleotide sequence ID" value="NZ_LHQS01000004.1"/>
</dbReference>
<comment type="caution">
    <text evidence="10">The sequence shown here is derived from an EMBL/GenBank/DDBJ whole genome shotgun (WGS) entry which is preliminary data.</text>
</comment>
<reference evidence="10 11" key="1">
    <citation type="journal article" date="2015" name="Int. J. Syst. Evol. Microbiol.">
        <title>Methanoculleus taiwanensis sp. nov., a methanogen isolated from deep marine sediment at the deformation front area near Taiwan.</title>
        <authorList>
            <person name="Weng C.Y."/>
            <person name="Chen S.C."/>
            <person name="Lai M.C."/>
            <person name="Wu S.Y."/>
            <person name="Lin S."/>
            <person name="Yang T.F."/>
            <person name="Chen P.C."/>
        </authorList>
    </citation>
    <scope>NUCLEOTIDE SEQUENCE [LARGE SCALE GENOMIC DNA]</scope>
    <source>
        <strain evidence="10 11">CYW4</strain>
    </source>
</reference>
<dbReference type="OrthoDB" id="10429at2157"/>
<dbReference type="GO" id="GO:0042274">
    <property type="term" value="P:ribosomal small subunit biogenesis"/>
    <property type="evidence" value="ECO:0007669"/>
    <property type="project" value="TreeGrafter"/>
</dbReference>
<protein>
    <recommendedName>
        <fullName evidence="6">Small ribosomal subunit protein uS4</fullName>
    </recommendedName>
</protein>
<dbReference type="Pfam" id="PF01479">
    <property type="entry name" value="S4"/>
    <property type="match status" value="1"/>
</dbReference>
<comment type="function">
    <text evidence="6">One of the primary rRNA binding proteins, it binds directly to 16S rRNA where it nucleates assembly of the body of the 30S subunit.</text>
</comment>
<dbReference type="GO" id="GO:0003735">
    <property type="term" value="F:structural constituent of ribosome"/>
    <property type="evidence" value="ECO:0007669"/>
    <property type="project" value="InterPro"/>
</dbReference>
<evidence type="ECO:0000256" key="7">
    <source>
        <dbReference type="SAM" id="MobiDB-lite"/>
    </source>
</evidence>
<dbReference type="PANTHER" id="PTHR11831">
    <property type="entry name" value="30S 40S RIBOSOMAL PROTEIN"/>
    <property type="match status" value="1"/>
</dbReference>
<dbReference type="GO" id="GO:0006412">
    <property type="term" value="P:translation"/>
    <property type="evidence" value="ECO:0007669"/>
    <property type="project" value="UniProtKB-UniRule"/>
</dbReference>
<evidence type="ECO:0000259" key="9">
    <source>
        <dbReference type="SMART" id="SM01390"/>
    </source>
</evidence>
<evidence type="ECO:0000256" key="1">
    <source>
        <dbReference type="ARBA" id="ARBA00007465"/>
    </source>
</evidence>
<dbReference type="SMART" id="SM00363">
    <property type="entry name" value="S4"/>
    <property type="match status" value="1"/>
</dbReference>
<dbReference type="PROSITE" id="PS50889">
    <property type="entry name" value="S4"/>
    <property type="match status" value="1"/>
</dbReference>
<comment type="similarity">
    <text evidence="1 6">Belongs to the universal ribosomal protein uS4 family.</text>
</comment>
<dbReference type="GO" id="GO:0019843">
    <property type="term" value="F:rRNA binding"/>
    <property type="evidence" value="ECO:0007669"/>
    <property type="project" value="UniProtKB-UniRule"/>
</dbReference>
<evidence type="ECO:0000313" key="11">
    <source>
        <dbReference type="Proteomes" id="UP000290932"/>
    </source>
</evidence>
<keyword evidence="4 6" id="KW-0689">Ribosomal protein</keyword>
<dbReference type="EMBL" id="LHQS01000004">
    <property type="protein sequence ID" value="RXE55181.1"/>
    <property type="molecule type" value="Genomic_DNA"/>
</dbReference>
<sequence>MGYPGKNHKQYATPKRRFEKTRIEDEKRLVIEYGLRNKREIWKAQSVIRKYRKAARELVALRSAGATHQDEYEKKRDQLMNHLRRYGLVGESADIDNVLALKVEQQLDRRLQTMVCRKGLARSSKQARQFITHGHIAINGRRVTIPSYRVSRSEESELGYYGPSPLTNEVHPERDRIARAGVR</sequence>
<evidence type="ECO:0000256" key="2">
    <source>
        <dbReference type="ARBA" id="ARBA00022730"/>
    </source>
</evidence>
<organism evidence="10 11">
    <name type="scientific">Methanoculleus taiwanensis</name>
    <dbReference type="NCBI Taxonomy" id="1550565"/>
    <lineage>
        <taxon>Archaea</taxon>
        <taxon>Methanobacteriati</taxon>
        <taxon>Methanobacteriota</taxon>
        <taxon>Stenosarchaea group</taxon>
        <taxon>Methanomicrobia</taxon>
        <taxon>Methanomicrobiales</taxon>
        <taxon>Methanomicrobiaceae</taxon>
        <taxon>Methanoculleus</taxon>
    </lineage>
</organism>
<proteinExistence type="inferred from homology"/>
<evidence type="ECO:0000256" key="5">
    <source>
        <dbReference type="ARBA" id="ARBA00023274"/>
    </source>
</evidence>
<dbReference type="SUPFAM" id="SSF55174">
    <property type="entry name" value="Alpha-L RNA-binding motif"/>
    <property type="match status" value="1"/>
</dbReference>
<feature type="domain" description="RNA-binding S4" evidence="8">
    <location>
        <begin position="109"/>
        <end position="171"/>
    </location>
</feature>
<comment type="subunit">
    <text evidence="6">Part of the 30S ribosomal subunit. Contacts protein S5. The interaction surface between S4 and S5 is involved in control of translational fidelity.</text>
</comment>
<name>A0A498GW41_9EURY</name>
<feature type="domain" description="Small ribosomal subunit protein uS4 N-terminal" evidence="9">
    <location>
        <begin position="2"/>
        <end position="108"/>
    </location>
</feature>
<dbReference type="SMART" id="SM01390">
    <property type="entry name" value="Ribosomal_S4"/>
    <property type="match status" value="1"/>
</dbReference>
<feature type="compositionally biased region" description="Basic and acidic residues" evidence="7">
    <location>
        <begin position="170"/>
        <end position="183"/>
    </location>
</feature>
<gene>
    <name evidence="6" type="primary">rps4</name>
    <name evidence="10" type="ORF">ABH15_13280</name>
</gene>
<evidence type="ECO:0000256" key="3">
    <source>
        <dbReference type="ARBA" id="ARBA00022884"/>
    </source>
</evidence>
<evidence type="ECO:0000259" key="8">
    <source>
        <dbReference type="SMART" id="SM00363"/>
    </source>
</evidence>
<dbReference type="NCBIfam" id="TIGR01018">
    <property type="entry name" value="uS4_arch"/>
    <property type="match status" value="1"/>
</dbReference>
<comment type="function">
    <text evidence="6">With S5 and S12 plays an important role in translational accuracy.</text>
</comment>
<dbReference type="InterPro" id="IPR001912">
    <property type="entry name" value="Ribosomal_uS4_N"/>
</dbReference>
<dbReference type="InterPro" id="IPR022801">
    <property type="entry name" value="Ribosomal_uS4"/>
</dbReference>
<dbReference type="Gene3D" id="3.10.290.10">
    <property type="entry name" value="RNA-binding S4 domain"/>
    <property type="match status" value="1"/>
</dbReference>
<evidence type="ECO:0000256" key="6">
    <source>
        <dbReference type="HAMAP-Rule" id="MF_01306"/>
    </source>
</evidence>
<keyword evidence="3 6" id="KW-0694">RNA-binding</keyword>
<dbReference type="Proteomes" id="UP000290932">
    <property type="component" value="Unassembled WGS sequence"/>
</dbReference>
<dbReference type="InterPro" id="IPR002942">
    <property type="entry name" value="S4_RNA-bd"/>
</dbReference>
<dbReference type="GO" id="GO:0015935">
    <property type="term" value="C:small ribosomal subunit"/>
    <property type="evidence" value="ECO:0007669"/>
    <property type="project" value="InterPro"/>
</dbReference>
<keyword evidence="5 6" id="KW-0687">Ribonucleoprotein</keyword>
<evidence type="ECO:0000256" key="4">
    <source>
        <dbReference type="ARBA" id="ARBA00022980"/>
    </source>
</evidence>